<dbReference type="PANTHER" id="PTHR34477:SF5">
    <property type="entry name" value="BSL5627 PROTEIN"/>
    <property type="match status" value="1"/>
</dbReference>
<comment type="similarity">
    <text evidence="1">Belongs to the UPF0213 family.</text>
</comment>
<accession>A0ABV7L5N1</accession>
<dbReference type="CDD" id="cd10449">
    <property type="entry name" value="GIY-YIG_SLX1_like"/>
    <property type="match status" value="1"/>
</dbReference>
<dbReference type="InterPro" id="IPR035901">
    <property type="entry name" value="GIY-YIG_endonuc_sf"/>
</dbReference>
<evidence type="ECO:0000313" key="4">
    <source>
        <dbReference type="Proteomes" id="UP001595528"/>
    </source>
</evidence>
<evidence type="ECO:0000259" key="2">
    <source>
        <dbReference type="PROSITE" id="PS50164"/>
    </source>
</evidence>
<dbReference type="EMBL" id="JBHRTR010000034">
    <property type="protein sequence ID" value="MFC3229701.1"/>
    <property type="molecule type" value="Genomic_DNA"/>
</dbReference>
<protein>
    <submittedName>
        <fullName evidence="3">GIY-YIG nuclease family protein</fullName>
    </submittedName>
</protein>
<dbReference type="PANTHER" id="PTHR34477">
    <property type="entry name" value="UPF0213 PROTEIN YHBQ"/>
    <property type="match status" value="1"/>
</dbReference>
<keyword evidence="4" id="KW-1185">Reference proteome</keyword>
<reference evidence="4" key="1">
    <citation type="journal article" date="2019" name="Int. J. Syst. Evol. Microbiol.">
        <title>The Global Catalogue of Microorganisms (GCM) 10K type strain sequencing project: providing services to taxonomists for standard genome sequencing and annotation.</title>
        <authorList>
            <consortium name="The Broad Institute Genomics Platform"/>
            <consortium name="The Broad Institute Genome Sequencing Center for Infectious Disease"/>
            <person name="Wu L."/>
            <person name="Ma J."/>
        </authorList>
    </citation>
    <scope>NUCLEOTIDE SEQUENCE [LARGE SCALE GENOMIC DNA]</scope>
    <source>
        <strain evidence="4">KCTC 42964</strain>
    </source>
</reference>
<dbReference type="Proteomes" id="UP001595528">
    <property type="component" value="Unassembled WGS sequence"/>
</dbReference>
<evidence type="ECO:0000256" key="1">
    <source>
        <dbReference type="ARBA" id="ARBA00007435"/>
    </source>
</evidence>
<comment type="caution">
    <text evidence="3">The sequence shown here is derived from an EMBL/GenBank/DDBJ whole genome shotgun (WGS) entry which is preliminary data.</text>
</comment>
<dbReference type="SUPFAM" id="SSF82771">
    <property type="entry name" value="GIY-YIG endonuclease"/>
    <property type="match status" value="1"/>
</dbReference>
<dbReference type="InterPro" id="IPR000305">
    <property type="entry name" value="GIY-YIG_endonuc"/>
</dbReference>
<dbReference type="Pfam" id="PF01541">
    <property type="entry name" value="GIY-YIG"/>
    <property type="match status" value="1"/>
</dbReference>
<organism evidence="3 4">
    <name type="scientific">Marinibaculum pumilum</name>
    <dbReference type="NCBI Taxonomy" id="1766165"/>
    <lineage>
        <taxon>Bacteria</taxon>
        <taxon>Pseudomonadati</taxon>
        <taxon>Pseudomonadota</taxon>
        <taxon>Alphaproteobacteria</taxon>
        <taxon>Rhodospirillales</taxon>
        <taxon>Rhodospirillaceae</taxon>
        <taxon>Marinibaculum</taxon>
    </lineage>
</organism>
<dbReference type="PROSITE" id="PS50164">
    <property type="entry name" value="GIY_YIG"/>
    <property type="match status" value="1"/>
</dbReference>
<name>A0ABV7L5N1_9PROT</name>
<gene>
    <name evidence="3" type="ORF">ACFOGJ_20805</name>
</gene>
<sequence length="94" mass="11065">MATLFVRVTLDGQRMHYVYLLRSVSHPDQSYVGQTADLKRRMDSHNAGRSPHTAKYRPWRLVTYLAFDTQEKALAFERYLKSGSGQTFARRRLW</sequence>
<proteinExistence type="inferred from homology"/>
<evidence type="ECO:0000313" key="3">
    <source>
        <dbReference type="EMBL" id="MFC3229701.1"/>
    </source>
</evidence>
<dbReference type="InterPro" id="IPR050190">
    <property type="entry name" value="UPF0213_domain"/>
</dbReference>
<dbReference type="RefSeq" id="WP_379904152.1">
    <property type="nucleotide sequence ID" value="NZ_JBHRTR010000034.1"/>
</dbReference>
<feature type="domain" description="GIY-YIG" evidence="2">
    <location>
        <begin position="14"/>
        <end position="94"/>
    </location>
</feature>
<dbReference type="Gene3D" id="3.40.1440.10">
    <property type="entry name" value="GIY-YIG endonuclease"/>
    <property type="match status" value="1"/>
</dbReference>